<evidence type="ECO:0000313" key="9">
    <source>
        <dbReference type="EMBL" id="KAK9878375.1"/>
    </source>
</evidence>
<dbReference type="PANTHER" id="PTHR23302">
    <property type="entry name" value="TRANSMEMBRANE CHANNEL-RELATED"/>
    <property type="match status" value="1"/>
</dbReference>
<comment type="similarity">
    <text evidence="2">Belongs to the TMC family.</text>
</comment>
<keyword evidence="3 7" id="KW-0812">Transmembrane</keyword>
<dbReference type="Proteomes" id="UP001431783">
    <property type="component" value="Unassembled WGS sequence"/>
</dbReference>
<evidence type="ECO:0000256" key="5">
    <source>
        <dbReference type="ARBA" id="ARBA00023136"/>
    </source>
</evidence>
<comment type="caution">
    <text evidence="9">The sequence shown here is derived from an EMBL/GenBank/DDBJ whole genome shotgun (WGS) entry which is preliminary data.</text>
</comment>
<evidence type="ECO:0000256" key="1">
    <source>
        <dbReference type="ARBA" id="ARBA00004141"/>
    </source>
</evidence>
<evidence type="ECO:0000259" key="8">
    <source>
        <dbReference type="Pfam" id="PF07810"/>
    </source>
</evidence>
<keyword evidence="4 7" id="KW-1133">Transmembrane helix</keyword>
<reference evidence="9 10" key="1">
    <citation type="submission" date="2023-03" db="EMBL/GenBank/DDBJ databases">
        <title>Genome insight into feeding habits of ladybird beetles.</title>
        <authorList>
            <person name="Li H.-S."/>
            <person name="Huang Y.-H."/>
            <person name="Pang H."/>
        </authorList>
    </citation>
    <scope>NUCLEOTIDE SEQUENCE [LARGE SCALE GENOMIC DNA]</scope>
    <source>
        <strain evidence="9">SYSU_2023b</strain>
        <tissue evidence="9">Whole body</tissue>
    </source>
</reference>
<feature type="region of interest" description="Disordered" evidence="6">
    <location>
        <begin position="63"/>
        <end position="93"/>
    </location>
</feature>
<protein>
    <recommendedName>
        <fullName evidence="8">TMC domain-containing protein</fullName>
    </recommendedName>
</protein>
<dbReference type="InterPro" id="IPR038900">
    <property type="entry name" value="TMC"/>
</dbReference>
<evidence type="ECO:0000256" key="3">
    <source>
        <dbReference type="ARBA" id="ARBA00022692"/>
    </source>
</evidence>
<name>A0AAW1UE78_9CUCU</name>
<keyword evidence="10" id="KW-1185">Reference proteome</keyword>
<evidence type="ECO:0000256" key="7">
    <source>
        <dbReference type="SAM" id="Phobius"/>
    </source>
</evidence>
<evidence type="ECO:0000256" key="2">
    <source>
        <dbReference type="ARBA" id="ARBA00006510"/>
    </source>
</evidence>
<feature type="transmembrane region" description="Helical" evidence="7">
    <location>
        <begin position="674"/>
        <end position="703"/>
    </location>
</feature>
<dbReference type="InterPro" id="IPR012496">
    <property type="entry name" value="TMC_dom"/>
</dbReference>
<sequence length="765" mass="88637">MSGGGGAKKKPTKTQGWEEAGSEFYQESYPAADGELDVFQKDPQHLATLLPSKQTRAATIRMRTSRGTNDRTMRRQATLRSRRESTAPRRASATNDVQVSMLPDFSENISNEQTMWEDINQIKSMPIPMAQKRELKSKILNQPNWRLQGYEQFKWKRRKLWKKFRDRISEAYDNLELWKGDLKKIEGYFGTGVVSYFLFIKWLFFLNIFIFGIIFTFITLPYILWEISNPSFYINNSSQTCSETESIPTTIMDIVQGTGFMECTYLFYGFYPSEVFTYQINSTNFDYNFPLSYILVILICLIVSLITMVRAGAKDFKERLIEGEGQFYLYCNVIFGGWDFCIHNTKSALIKHQAICQEIRASLQSERIEDEKKNRTTSEKYKLFCIRFLVNTVVLGILILCGCSIYFIFNKSTDKISELSRNETLTSSEIEKLFYEFLPSISIVGMNILIPFIFKYLIVFEHYSPLFVVKLTLIRTVFLRMASLIVLYATLYSKITCNSDSCKSFTICWETHVGQQIYKLYLTNFATSIVLTFFVNFPRSLLARHFNNKFCTLIGEQSFDLPKHVLDVVYSQTLCWIGCFYTPLLSLISVVHLCAVFYIKKFSCLVNSKPGGPIYRVSRSNSMFMLVLLVSFVFAILPITFSISLLIPSTTCGPFQNIPYVWYTIEKLFADTPYWFQSCVSFLSTAGFAVPAIIFLLLLSYYYTTINAANRHMVKVLKNQLVLEGHDKQFLLERLSMFIKQQQENQKRIRRIEMAQEADRNRSGT</sequence>
<accession>A0AAW1UE78</accession>
<feature type="transmembrane region" description="Helical" evidence="7">
    <location>
        <begin position="580"/>
        <end position="599"/>
    </location>
</feature>
<evidence type="ECO:0000256" key="4">
    <source>
        <dbReference type="ARBA" id="ARBA00022989"/>
    </source>
</evidence>
<feature type="transmembrane region" description="Helical" evidence="7">
    <location>
        <begin position="624"/>
        <end position="647"/>
    </location>
</feature>
<dbReference type="EMBL" id="JARQZJ010000047">
    <property type="protein sequence ID" value="KAK9878375.1"/>
    <property type="molecule type" value="Genomic_DNA"/>
</dbReference>
<feature type="transmembrane region" description="Helical" evidence="7">
    <location>
        <begin position="437"/>
        <end position="460"/>
    </location>
</feature>
<evidence type="ECO:0000313" key="10">
    <source>
        <dbReference type="Proteomes" id="UP001431783"/>
    </source>
</evidence>
<proteinExistence type="inferred from homology"/>
<evidence type="ECO:0000256" key="6">
    <source>
        <dbReference type="SAM" id="MobiDB-lite"/>
    </source>
</evidence>
<feature type="domain" description="TMC" evidence="8">
    <location>
        <begin position="508"/>
        <end position="618"/>
    </location>
</feature>
<feature type="transmembrane region" description="Helical" evidence="7">
    <location>
        <begin position="388"/>
        <end position="409"/>
    </location>
</feature>
<dbReference type="GO" id="GO:0008381">
    <property type="term" value="F:mechanosensitive monoatomic ion channel activity"/>
    <property type="evidence" value="ECO:0007669"/>
    <property type="project" value="TreeGrafter"/>
</dbReference>
<dbReference type="GO" id="GO:0005886">
    <property type="term" value="C:plasma membrane"/>
    <property type="evidence" value="ECO:0007669"/>
    <property type="project" value="InterPro"/>
</dbReference>
<gene>
    <name evidence="9" type="ORF">WA026_021683</name>
</gene>
<dbReference type="AlphaFoldDB" id="A0AAW1UE78"/>
<feature type="transmembrane region" description="Helical" evidence="7">
    <location>
        <begin position="291"/>
        <end position="309"/>
    </location>
</feature>
<dbReference type="Pfam" id="PF07810">
    <property type="entry name" value="TMC"/>
    <property type="match status" value="1"/>
</dbReference>
<dbReference type="PANTHER" id="PTHR23302:SF24">
    <property type="entry name" value="TMC DOMAIN-CONTAINING PROTEIN"/>
    <property type="match status" value="1"/>
</dbReference>
<comment type="subcellular location">
    <subcellularLocation>
        <location evidence="1">Membrane</location>
        <topology evidence="1">Multi-pass membrane protein</topology>
    </subcellularLocation>
</comment>
<keyword evidence="5 7" id="KW-0472">Membrane</keyword>
<feature type="region of interest" description="Disordered" evidence="6">
    <location>
        <begin position="1"/>
        <end position="24"/>
    </location>
</feature>
<organism evidence="9 10">
    <name type="scientific">Henosepilachna vigintioctopunctata</name>
    <dbReference type="NCBI Taxonomy" id="420089"/>
    <lineage>
        <taxon>Eukaryota</taxon>
        <taxon>Metazoa</taxon>
        <taxon>Ecdysozoa</taxon>
        <taxon>Arthropoda</taxon>
        <taxon>Hexapoda</taxon>
        <taxon>Insecta</taxon>
        <taxon>Pterygota</taxon>
        <taxon>Neoptera</taxon>
        <taxon>Endopterygota</taxon>
        <taxon>Coleoptera</taxon>
        <taxon>Polyphaga</taxon>
        <taxon>Cucujiformia</taxon>
        <taxon>Coccinelloidea</taxon>
        <taxon>Coccinellidae</taxon>
        <taxon>Epilachninae</taxon>
        <taxon>Epilachnini</taxon>
        <taxon>Henosepilachna</taxon>
    </lineage>
</organism>
<feature type="transmembrane region" description="Helical" evidence="7">
    <location>
        <begin position="202"/>
        <end position="225"/>
    </location>
</feature>